<keyword evidence="1" id="KW-0472">Membrane</keyword>
<sequence>MKTFLFYVMATLLVIVIVAKFMVPLLGWWEQEETSGNPEKARTTIRLNEGQLKQFDREDRIGVTYEMAGLQLKTLDVAHRDTTRQTPLLVINVQKEKLLQIMGEPNRLLAITVKITNQSADEIQILPKIAEYETKGKIVTIADQFNSLNGSYKPGESRIGIVFIPSAQVRVTDGRLSVFYQTMSGEKQLRIALNQES</sequence>
<keyword evidence="1" id="KW-1133">Transmembrane helix</keyword>
<dbReference type="RefSeq" id="WP_026831946.1">
    <property type="nucleotide sequence ID" value="NZ_LVVL01000018.1"/>
</dbReference>
<comment type="caution">
    <text evidence="2">The sequence shown here is derived from an EMBL/GenBank/DDBJ whole genome shotgun (WGS) entry which is preliminary data.</text>
</comment>
<gene>
    <name evidence="2" type="ORF">A3783_14310</name>
</gene>
<evidence type="ECO:0000313" key="3">
    <source>
        <dbReference type="Proteomes" id="UP000078447"/>
    </source>
</evidence>
<evidence type="ECO:0000313" key="2">
    <source>
        <dbReference type="EMBL" id="OAN10163.1"/>
    </source>
</evidence>
<organism evidence="2 3">
    <name type="scientific">Exiguobacterium undae</name>
    <dbReference type="NCBI Taxonomy" id="169177"/>
    <lineage>
        <taxon>Bacteria</taxon>
        <taxon>Bacillati</taxon>
        <taxon>Bacillota</taxon>
        <taxon>Bacilli</taxon>
        <taxon>Bacillales</taxon>
        <taxon>Bacillales Family XII. Incertae Sedis</taxon>
        <taxon>Exiguobacterium</taxon>
    </lineage>
</organism>
<dbReference type="EMBL" id="LVVL01000018">
    <property type="protein sequence ID" value="OAN10163.1"/>
    <property type="molecule type" value="Genomic_DNA"/>
</dbReference>
<accession>A0ABX2V5P4</accession>
<keyword evidence="1" id="KW-0812">Transmembrane</keyword>
<keyword evidence="3" id="KW-1185">Reference proteome</keyword>
<evidence type="ECO:0008006" key="4">
    <source>
        <dbReference type="Google" id="ProtNLM"/>
    </source>
</evidence>
<proteinExistence type="predicted"/>
<evidence type="ECO:0000256" key="1">
    <source>
        <dbReference type="SAM" id="Phobius"/>
    </source>
</evidence>
<dbReference type="Proteomes" id="UP000078447">
    <property type="component" value="Unassembled WGS sequence"/>
</dbReference>
<protein>
    <recommendedName>
        <fullName evidence="4">DUF4352 domain-containing protein</fullName>
    </recommendedName>
</protein>
<name>A0ABX2V5P4_9BACL</name>
<reference evidence="2 3" key="1">
    <citation type="submission" date="2016-03" db="EMBL/GenBank/DDBJ databases">
        <authorList>
            <person name="Cho S.-Y."/>
            <person name="Lim S."/>
            <person name="Kim H."/>
            <person name="Soh E.H."/>
            <person name="Moon J.S."/>
        </authorList>
    </citation>
    <scope>NUCLEOTIDE SEQUENCE [LARGE SCALE GENOMIC DNA]</scope>
    <source>
        <strain evidence="2 3">KCTC 3810</strain>
    </source>
</reference>
<feature type="transmembrane region" description="Helical" evidence="1">
    <location>
        <begin position="6"/>
        <end position="29"/>
    </location>
</feature>